<dbReference type="SUPFAM" id="SSF143422">
    <property type="entry name" value="Transposase IS200-like"/>
    <property type="match status" value="1"/>
</dbReference>
<keyword evidence="2" id="KW-1185">Reference proteome</keyword>
<organism evidence="1 2">
    <name type="scientific">Gracilimonas halophila</name>
    <dbReference type="NCBI Taxonomy" id="1834464"/>
    <lineage>
        <taxon>Bacteria</taxon>
        <taxon>Pseudomonadati</taxon>
        <taxon>Balneolota</taxon>
        <taxon>Balneolia</taxon>
        <taxon>Balneolales</taxon>
        <taxon>Balneolaceae</taxon>
        <taxon>Gracilimonas</taxon>
    </lineage>
</organism>
<accession>A0ABW5JEJ9</accession>
<dbReference type="Gene3D" id="3.30.70.1290">
    <property type="entry name" value="Transposase IS200-like"/>
    <property type="match status" value="1"/>
</dbReference>
<dbReference type="Proteomes" id="UP001597460">
    <property type="component" value="Unassembled WGS sequence"/>
</dbReference>
<proteinExistence type="predicted"/>
<dbReference type="InterPro" id="IPR036515">
    <property type="entry name" value="Transposase_17_sf"/>
</dbReference>
<evidence type="ECO:0000313" key="2">
    <source>
        <dbReference type="Proteomes" id="UP001597460"/>
    </source>
</evidence>
<reference evidence="2" key="1">
    <citation type="journal article" date="2019" name="Int. J. Syst. Evol. Microbiol.">
        <title>The Global Catalogue of Microorganisms (GCM) 10K type strain sequencing project: providing services to taxonomists for standard genome sequencing and annotation.</title>
        <authorList>
            <consortium name="The Broad Institute Genomics Platform"/>
            <consortium name="The Broad Institute Genome Sequencing Center for Infectious Disease"/>
            <person name="Wu L."/>
            <person name="Ma J."/>
        </authorList>
    </citation>
    <scope>NUCLEOTIDE SEQUENCE [LARGE SCALE GENOMIC DNA]</scope>
    <source>
        <strain evidence="2">KCTC 52042</strain>
    </source>
</reference>
<dbReference type="RefSeq" id="WP_390296868.1">
    <property type="nucleotide sequence ID" value="NZ_JBHULI010000001.1"/>
</dbReference>
<protein>
    <submittedName>
        <fullName evidence="1">Transposase</fullName>
    </submittedName>
</protein>
<dbReference type="EMBL" id="JBHULI010000001">
    <property type="protein sequence ID" value="MFD2530880.1"/>
    <property type="molecule type" value="Genomic_DNA"/>
</dbReference>
<gene>
    <name evidence="1" type="ORF">ACFSVN_00290</name>
</gene>
<name>A0ABW5JEJ9_9BACT</name>
<dbReference type="PANTHER" id="PTHR34322">
    <property type="entry name" value="TRANSPOSASE, Y1_TNP DOMAIN-CONTAINING"/>
    <property type="match status" value="1"/>
</dbReference>
<dbReference type="PANTHER" id="PTHR34322:SF2">
    <property type="entry name" value="TRANSPOSASE IS200-LIKE DOMAIN-CONTAINING PROTEIN"/>
    <property type="match status" value="1"/>
</dbReference>
<comment type="caution">
    <text evidence="1">The sequence shown here is derived from an EMBL/GenBank/DDBJ whole genome shotgun (WGS) entry which is preliminary data.</text>
</comment>
<sequence length="159" mass="19060">MNRFGKHCTHIFETYAYCLMGNHFHMVVSVRDIEEQEKLFIESDLRPKKLRSPSKHLAHFFSSYTQSINKQENRTGSLFQKNFKRKEIDSEEYFRQMVVYSHINPIKHGFSKSLTDYPFSSYQIYLNSEETFIQRERTLELFGGRKKFITAHENVIARF</sequence>
<evidence type="ECO:0000313" key="1">
    <source>
        <dbReference type="EMBL" id="MFD2530880.1"/>
    </source>
</evidence>